<evidence type="ECO:0000256" key="5">
    <source>
        <dbReference type="ARBA" id="ARBA00022989"/>
    </source>
</evidence>
<keyword evidence="6 7" id="KW-0472">Membrane</keyword>
<dbReference type="AlphaFoldDB" id="A0A5R9GP05"/>
<dbReference type="GO" id="GO:0055085">
    <property type="term" value="P:transmembrane transport"/>
    <property type="evidence" value="ECO:0007669"/>
    <property type="project" value="InterPro"/>
</dbReference>
<feature type="transmembrane region" description="Helical" evidence="7">
    <location>
        <begin position="286"/>
        <end position="310"/>
    </location>
</feature>
<keyword evidence="3" id="KW-1003">Cell membrane</keyword>
<dbReference type="SUPFAM" id="SSF161098">
    <property type="entry name" value="MetI-like"/>
    <property type="match status" value="1"/>
</dbReference>
<proteinExistence type="predicted"/>
<comment type="caution">
    <text evidence="9">The sequence shown here is derived from an EMBL/GenBank/DDBJ whole genome shotgun (WGS) entry which is preliminary data.</text>
</comment>
<gene>
    <name evidence="9" type="ORF">FE782_00740</name>
</gene>
<keyword evidence="10" id="KW-1185">Reference proteome</keyword>
<evidence type="ECO:0000313" key="10">
    <source>
        <dbReference type="Proteomes" id="UP000309676"/>
    </source>
</evidence>
<feature type="transmembrane region" description="Helical" evidence="7">
    <location>
        <begin position="132"/>
        <end position="153"/>
    </location>
</feature>
<feature type="transmembrane region" description="Helical" evidence="7">
    <location>
        <begin position="173"/>
        <end position="191"/>
    </location>
</feature>
<dbReference type="RefSeq" id="WP_138191504.1">
    <property type="nucleotide sequence ID" value="NZ_VCIW01000001.1"/>
</dbReference>
<feature type="transmembrane region" description="Helical" evidence="7">
    <location>
        <begin position="98"/>
        <end position="120"/>
    </location>
</feature>
<dbReference type="InterPro" id="IPR051393">
    <property type="entry name" value="ABC_transporter_permease"/>
</dbReference>
<evidence type="ECO:0000256" key="1">
    <source>
        <dbReference type="ARBA" id="ARBA00004651"/>
    </source>
</evidence>
<evidence type="ECO:0000256" key="3">
    <source>
        <dbReference type="ARBA" id="ARBA00022475"/>
    </source>
</evidence>
<dbReference type="InterPro" id="IPR035906">
    <property type="entry name" value="MetI-like_sf"/>
</dbReference>
<name>A0A5R9GP05_9BACL</name>
<dbReference type="CDD" id="cd06261">
    <property type="entry name" value="TM_PBP2"/>
    <property type="match status" value="1"/>
</dbReference>
<dbReference type="InterPro" id="IPR000515">
    <property type="entry name" value="MetI-like"/>
</dbReference>
<keyword evidence="2" id="KW-0813">Transport</keyword>
<evidence type="ECO:0000256" key="4">
    <source>
        <dbReference type="ARBA" id="ARBA00022692"/>
    </source>
</evidence>
<evidence type="ECO:0000256" key="7">
    <source>
        <dbReference type="SAM" id="Phobius"/>
    </source>
</evidence>
<accession>A0A5R9GP05</accession>
<reference evidence="9 10" key="1">
    <citation type="submission" date="2019-05" db="EMBL/GenBank/DDBJ databases">
        <authorList>
            <person name="Narsing Rao M.P."/>
            <person name="Li W.J."/>
        </authorList>
    </citation>
    <scope>NUCLEOTIDE SEQUENCE [LARGE SCALE GENOMIC DNA]</scope>
    <source>
        <strain evidence="9 10">SYSU_K30003</strain>
    </source>
</reference>
<protein>
    <submittedName>
        <fullName evidence="9">Sugar ABC transporter permease</fullName>
    </submittedName>
</protein>
<dbReference type="GO" id="GO:0005886">
    <property type="term" value="C:plasma membrane"/>
    <property type="evidence" value="ECO:0007669"/>
    <property type="project" value="UniProtKB-SubCell"/>
</dbReference>
<dbReference type="OrthoDB" id="2647177at2"/>
<keyword evidence="4 7" id="KW-0812">Transmembrane</keyword>
<dbReference type="Gene3D" id="1.10.3720.10">
    <property type="entry name" value="MetI-like"/>
    <property type="match status" value="1"/>
</dbReference>
<feature type="domain" description="ABC transmembrane type-1" evidence="8">
    <location>
        <begin position="95"/>
        <end position="307"/>
    </location>
</feature>
<feature type="transmembrane region" description="Helical" evidence="7">
    <location>
        <begin position="34"/>
        <end position="51"/>
    </location>
</feature>
<dbReference type="PROSITE" id="PS50928">
    <property type="entry name" value="ABC_TM1"/>
    <property type="match status" value="1"/>
</dbReference>
<keyword evidence="5 7" id="KW-1133">Transmembrane helix</keyword>
<evidence type="ECO:0000259" key="8">
    <source>
        <dbReference type="PROSITE" id="PS50928"/>
    </source>
</evidence>
<comment type="subcellular location">
    <subcellularLocation>
        <location evidence="1">Cell membrane</location>
        <topology evidence="1">Multi-pass membrane protein</topology>
    </subcellularLocation>
</comment>
<sequence length="328" mass="36559">MSKQLILKTDAPPAPRSGVRRIRSSVFYRRHKDAIVASVILGPMLIWWLVVSGFPTLFGFFLGFFEWIGVTNAPKFIGFKNYVRFFQDSVYYLALWRAIWIGLLVTGLTIVGGFAVALLMNLPLAGKGLYRTMWYIPVVTSVVATTQIFNIFLDANNGVINNILKSLGKEPILWQYSVGWGVFWIVVYSIWKGIGGTALIWLAGLQSVDPVMYEAAAIDGANRRQQFWHVTIPGIKPIATFVVITGLIGAVQIYEQVIFITGGGPFGQTEVLVYRILRDGFFDFNLGMAGASSVVLAAVVFIFTVVYFRYATENERNERKKAKGGRTA</sequence>
<organism evidence="9 10">
    <name type="scientific">Paenibacillus antri</name>
    <dbReference type="NCBI Taxonomy" id="2582848"/>
    <lineage>
        <taxon>Bacteria</taxon>
        <taxon>Bacillati</taxon>
        <taxon>Bacillota</taxon>
        <taxon>Bacilli</taxon>
        <taxon>Bacillales</taxon>
        <taxon>Paenibacillaceae</taxon>
        <taxon>Paenibacillus</taxon>
    </lineage>
</organism>
<evidence type="ECO:0000256" key="2">
    <source>
        <dbReference type="ARBA" id="ARBA00022448"/>
    </source>
</evidence>
<dbReference type="PANTHER" id="PTHR30193:SF37">
    <property type="entry name" value="INNER MEMBRANE ABC TRANSPORTER PERMEASE PROTEIN YCJO"/>
    <property type="match status" value="1"/>
</dbReference>
<dbReference type="PANTHER" id="PTHR30193">
    <property type="entry name" value="ABC TRANSPORTER PERMEASE PROTEIN"/>
    <property type="match status" value="1"/>
</dbReference>
<evidence type="ECO:0000313" key="9">
    <source>
        <dbReference type="EMBL" id="TLS53915.1"/>
    </source>
</evidence>
<dbReference type="Proteomes" id="UP000309676">
    <property type="component" value="Unassembled WGS sequence"/>
</dbReference>
<dbReference type="EMBL" id="VCIW01000001">
    <property type="protein sequence ID" value="TLS53915.1"/>
    <property type="molecule type" value="Genomic_DNA"/>
</dbReference>
<evidence type="ECO:0000256" key="6">
    <source>
        <dbReference type="ARBA" id="ARBA00023136"/>
    </source>
</evidence>